<dbReference type="Proteomes" id="UP000075243">
    <property type="component" value="Chromosome 3"/>
</dbReference>
<dbReference type="OMA" id="MVDNDKE"/>
<evidence type="ECO:0000256" key="1">
    <source>
        <dbReference type="SAM" id="MobiDB-lite"/>
    </source>
</evidence>
<gene>
    <name evidence="2" type="ORF">KK1_008816</name>
</gene>
<dbReference type="GO" id="GO:0005680">
    <property type="term" value="C:anaphase-promoting complex"/>
    <property type="evidence" value="ECO:0007669"/>
    <property type="project" value="InterPro"/>
</dbReference>
<dbReference type="PANTHER" id="PTHR37771">
    <property type="entry name" value="OS02G0593400 PROTEIN"/>
    <property type="match status" value="1"/>
</dbReference>
<protein>
    <submittedName>
        <fullName evidence="2">Uncharacterized protein</fullName>
    </submittedName>
</protein>
<dbReference type="InterPro" id="IPR026182">
    <property type="entry name" value="ANAPC15"/>
</dbReference>
<dbReference type="Pfam" id="PF15243">
    <property type="entry name" value="ANAPC15"/>
    <property type="match status" value="1"/>
</dbReference>
<evidence type="ECO:0000313" key="3">
    <source>
        <dbReference type="Proteomes" id="UP000075243"/>
    </source>
</evidence>
<reference evidence="2 3" key="1">
    <citation type="journal article" date="2012" name="Nat. Biotechnol.">
        <title>Draft genome sequence of pigeonpea (Cajanus cajan), an orphan legume crop of resource-poor farmers.</title>
        <authorList>
            <person name="Varshney R.K."/>
            <person name="Chen W."/>
            <person name="Li Y."/>
            <person name="Bharti A.K."/>
            <person name="Saxena R.K."/>
            <person name="Schlueter J.A."/>
            <person name="Donoghue M.T."/>
            <person name="Azam S."/>
            <person name="Fan G."/>
            <person name="Whaley A.M."/>
            <person name="Farmer A.D."/>
            <person name="Sheridan J."/>
            <person name="Iwata A."/>
            <person name="Tuteja R."/>
            <person name="Penmetsa R.V."/>
            <person name="Wu W."/>
            <person name="Upadhyaya H.D."/>
            <person name="Yang S.P."/>
            <person name="Shah T."/>
            <person name="Saxena K.B."/>
            <person name="Michael T."/>
            <person name="McCombie W.R."/>
            <person name="Yang B."/>
            <person name="Zhang G."/>
            <person name="Yang H."/>
            <person name="Wang J."/>
            <person name="Spillane C."/>
            <person name="Cook D.R."/>
            <person name="May G.D."/>
            <person name="Xu X."/>
            <person name="Jackson S.A."/>
        </authorList>
    </citation>
    <scope>NUCLEOTIDE SEQUENCE [LARGE SCALE GENOMIC DNA]</scope>
    <source>
        <strain evidence="3">cv. Asha</strain>
    </source>
</reference>
<sequence length="73" mass="8248">MLQFPAYMTQYPLSTSTIPTSFFNEIRKMNSNLVVIGKTTNENDKEDFDNGADDDDVDNAEESEGEDFEQETG</sequence>
<dbReference type="STRING" id="3821.A0A151TRD9"/>
<feature type="region of interest" description="Disordered" evidence="1">
    <location>
        <begin position="40"/>
        <end position="73"/>
    </location>
</feature>
<keyword evidence="3" id="KW-1185">Reference proteome</keyword>
<dbReference type="GO" id="GO:0090266">
    <property type="term" value="P:regulation of mitotic cell cycle spindle assembly checkpoint"/>
    <property type="evidence" value="ECO:0007669"/>
    <property type="project" value="InterPro"/>
</dbReference>
<proteinExistence type="predicted"/>
<dbReference type="Gramene" id="C.cajan_08564.t">
    <property type="protein sequence ID" value="C.cajan_08564.t"/>
    <property type="gene ID" value="C.cajan_08564"/>
</dbReference>
<dbReference type="AlphaFoldDB" id="A0A151TRD9"/>
<accession>A0A151TRD9</accession>
<dbReference type="EMBL" id="CM003605">
    <property type="protein sequence ID" value="KYP69617.1"/>
    <property type="molecule type" value="Genomic_DNA"/>
</dbReference>
<organism evidence="2 3">
    <name type="scientific">Cajanus cajan</name>
    <name type="common">Pigeon pea</name>
    <name type="synonym">Cajanus indicus</name>
    <dbReference type="NCBI Taxonomy" id="3821"/>
    <lineage>
        <taxon>Eukaryota</taxon>
        <taxon>Viridiplantae</taxon>
        <taxon>Streptophyta</taxon>
        <taxon>Embryophyta</taxon>
        <taxon>Tracheophyta</taxon>
        <taxon>Spermatophyta</taxon>
        <taxon>Magnoliopsida</taxon>
        <taxon>eudicotyledons</taxon>
        <taxon>Gunneridae</taxon>
        <taxon>Pentapetalae</taxon>
        <taxon>rosids</taxon>
        <taxon>fabids</taxon>
        <taxon>Fabales</taxon>
        <taxon>Fabaceae</taxon>
        <taxon>Papilionoideae</taxon>
        <taxon>50 kb inversion clade</taxon>
        <taxon>NPAAA clade</taxon>
        <taxon>indigoferoid/millettioid clade</taxon>
        <taxon>Phaseoleae</taxon>
        <taxon>Cajanus</taxon>
    </lineage>
</organism>
<dbReference type="PANTHER" id="PTHR37771:SF2">
    <property type="entry name" value="OS02G0593400 PROTEIN"/>
    <property type="match status" value="1"/>
</dbReference>
<name>A0A151TRD9_CAJCA</name>
<evidence type="ECO:0000313" key="2">
    <source>
        <dbReference type="EMBL" id="KYP69617.1"/>
    </source>
</evidence>
<feature type="compositionally biased region" description="Acidic residues" evidence="1">
    <location>
        <begin position="44"/>
        <end position="73"/>
    </location>
</feature>